<dbReference type="HOGENOM" id="CLU_042529_11_1_11"/>
<dbReference type="InterPro" id="IPR013740">
    <property type="entry name" value="Redoxin"/>
</dbReference>
<dbReference type="InterPro" id="IPR036249">
    <property type="entry name" value="Thioredoxin-like_sf"/>
</dbReference>
<dbReference type="InterPro" id="IPR050553">
    <property type="entry name" value="Thioredoxin_ResA/DsbE_sf"/>
</dbReference>
<dbReference type="PANTHER" id="PTHR42852">
    <property type="entry name" value="THIOL:DISULFIDE INTERCHANGE PROTEIN DSBE"/>
    <property type="match status" value="1"/>
</dbReference>
<dbReference type="GO" id="GO:0016491">
    <property type="term" value="F:oxidoreductase activity"/>
    <property type="evidence" value="ECO:0007669"/>
    <property type="project" value="InterPro"/>
</dbReference>
<dbReference type="OrthoDB" id="9796554at2"/>
<comment type="subcellular location">
    <subcellularLocation>
        <location evidence="1">Cell envelope</location>
    </subcellularLocation>
</comment>
<evidence type="ECO:0000313" key="7">
    <source>
        <dbReference type="EMBL" id="CCG02816.1"/>
    </source>
</evidence>
<organism evidence="7 8">
    <name type="scientific">Blastococcus saxobsidens (strain DD2)</name>
    <dbReference type="NCBI Taxonomy" id="1146883"/>
    <lineage>
        <taxon>Bacteria</taxon>
        <taxon>Bacillati</taxon>
        <taxon>Actinomycetota</taxon>
        <taxon>Actinomycetes</taxon>
        <taxon>Geodermatophilales</taxon>
        <taxon>Geodermatophilaceae</taxon>
        <taxon>Blastococcus</taxon>
    </lineage>
</organism>
<dbReference type="Gene3D" id="3.40.30.10">
    <property type="entry name" value="Glutaredoxin"/>
    <property type="match status" value="1"/>
</dbReference>
<protein>
    <submittedName>
        <fullName evidence="7">Thiol:disulfide interchange protein</fullName>
    </submittedName>
</protein>
<keyword evidence="3" id="KW-0735">Signal-anchor</keyword>
<dbReference type="Pfam" id="PF08534">
    <property type="entry name" value="Redoxin"/>
    <property type="match status" value="1"/>
</dbReference>
<feature type="domain" description="Thioredoxin" evidence="6">
    <location>
        <begin position="12"/>
        <end position="150"/>
    </location>
</feature>
<dbReference type="STRING" id="1146883.BLASA_1900"/>
<accession>H6RQ47</accession>
<evidence type="ECO:0000256" key="1">
    <source>
        <dbReference type="ARBA" id="ARBA00004196"/>
    </source>
</evidence>
<proteinExistence type="predicted"/>
<dbReference type="AlphaFoldDB" id="H6RQ47"/>
<keyword evidence="4" id="KW-1015">Disulfide bond</keyword>
<dbReference type="SUPFAM" id="SSF52833">
    <property type="entry name" value="Thioredoxin-like"/>
    <property type="match status" value="1"/>
</dbReference>
<dbReference type="InterPro" id="IPR013766">
    <property type="entry name" value="Thioredoxin_domain"/>
</dbReference>
<dbReference type="eggNOG" id="COG0526">
    <property type="taxonomic scope" value="Bacteria"/>
</dbReference>
<evidence type="ECO:0000256" key="3">
    <source>
        <dbReference type="ARBA" id="ARBA00022968"/>
    </source>
</evidence>
<dbReference type="CDD" id="cd02966">
    <property type="entry name" value="TlpA_like_family"/>
    <property type="match status" value="1"/>
</dbReference>
<dbReference type="GO" id="GO:0030313">
    <property type="term" value="C:cell envelope"/>
    <property type="evidence" value="ECO:0007669"/>
    <property type="project" value="UniProtKB-SubCell"/>
</dbReference>
<keyword evidence="3" id="KW-0812">Transmembrane</keyword>
<reference evidence="7 8" key="1">
    <citation type="journal article" date="2012" name="J. Bacteriol.">
        <title>Genome Sequence of Blastococcus saxobsidens DD2, a Stone-Inhabiting Bacterium.</title>
        <authorList>
            <person name="Chouaia B."/>
            <person name="Crotti E."/>
            <person name="Brusetti L."/>
            <person name="Daffonchio D."/>
            <person name="Essoussi I."/>
            <person name="Nouioui I."/>
            <person name="Sbissi I."/>
            <person name="Ghodhbane-Gtari F."/>
            <person name="Gtari M."/>
            <person name="Vacherie B."/>
            <person name="Barbe V."/>
            <person name="Medigue C."/>
            <person name="Gury J."/>
            <person name="Pujic P."/>
            <person name="Normand P."/>
        </authorList>
    </citation>
    <scope>NUCLEOTIDE SEQUENCE [LARGE SCALE GENOMIC DNA]</scope>
    <source>
        <strain evidence="7 8">DD2</strain>
    </source>
</reference>
<gene>
    <name evidence="7" type="ordered locus">BLASA_1900</name>
</gene>
<dbReference type="PROSITE" id="PS51352">
    <property type="entry name" value="THIOREDOXIN_2"/>
    <property type="match status" value="1"/>
</dbReference>
<evidence type="ECO:0000256" key="5">
    <source>
        <dbReference type="ARBA" id="ARBA00023284"/>
    </source>
</evidence>
<keyword evidence="2" id="KW-0201">Cytochrome c-type biogenesis</keyword>
<dbReference type="KEGG" id="bsd:BLASA_1900"/>
<keyword evidence="8" id="KW-1185">Reference proteome</keyword>
<name>H6RQ47_BLASD</name>
<dbReference type="GO" id="GO:0017004">
    <property type="term" value="P:cytochrome complex assembly"/>
    <property type="evidence" value="ECO:0007669"/>
    <property type="project" value="UniProtKB-KW"/>
</dbReference>
<sequence length="162" mass="17137">MAPCPEPLEAGGGAGTQLPDVTLTCLGQPTELALRELPAVPVVLTFWASWCGICREEMPELQRLADEVGDQVLFLGVNAKDGERPARFLLDDLGVTHANLYDPSGRSLDLLPSPGVPTTLVLAPDGEIVDKVIGATDQEHLRTLLTERLGVQLADGSSAATD</sequence>
<evidence type="ECO:0000256" key="2">
    <source>
        <dbReference type="ARBA" id="ARBA00022748"/>
    </source>
</evidence>
<evidence type="ECO:0000259" key="6">
    <source>
        <dbReference type="PROSITE" id="PS51352"/>
    </source>
</evidence>
<evidence type="ECO:0000256" key="4">
    <source>
        <dbReference type="ARBA" id="ARBA00023157"/>
    </source>
</evidence>
<evidence type="ECO:0000313" key="8">
    <source>
        <dbReference type="Proteomes" id="UP000007517"/>
    </source>
</evidence>
<keyword evidence="5" id="KW-0676">Redox-active center</keyword>
<reference evidence="8" key="2">
    <citation type="submission" date="2012-02" db="EMBL/GenBank/DDBJ databases">
        <title>Complete genome sequence of Blastococcus saxobsidens strain DD2.</title>
        <authorList>
            <person name="Genoscope."/>
        </authorList>
    </citation>
    <scope>NUCLEOTIDE SEQUENCE [LARGE SCALE GENOMIC DNA]</scope>
    <source>
        <strain evidence="8">DD2</strain>
    </source>
</reference>
<dbReference type="RefSeq" id="WP_014375699.1">
    <property type="nucleotide sequence ID" value="NC_016943.1"/>
</dbReference>
<dbReference type="EMBL" id="FO117623">
    <property type="protein sequence ID" value="CCG02816.1"/>
    <property type="molecule type" value="Genomic_DNA"/>
</dbReference>
<dbReference type="PANTHER" id="PTHR42852:SF6">
    <property type="entry name" value="THIOL:DISULFIDE INTERCHANGE PROTEIN DSBE"/>
    <property type="match status" value="1"/>
</dbReference>
<dbReference type="Proteomes" id="UP000007517">
    <property type="component" value="Chromosome"/>
</dbReference>